<dbReference type="Proteomes" id="UP000316580">
    <property type="component" value="Unassembled WGS sequence"/>
</dbReference>
<evidence type="ECO:0000313" key="3">
    <source>
        <dbReference type="Proteomes" id="UP000316580"/>
    </source>
</evidence>
<dbReference type="AlphaFoldDB" id="A0A660A1X8"/>
<feature type="coiled-coil region" evidence="1">
    <location>
        <begin position="158"/>
        <end position="185"/>
    </location>
</feature>
<name>A0A660A1X8_STRPY</name>
<dbReference type="EMBL" id="VCID01000545">
    <property type="protein sequence ID" value="TNY45787.1"/>
    <property type="molecule type" value="Genomic_DNA"/>
</dbReference>
<dbReference type="OMA" id="EANKPWH"/>
<keyword evidence="1" id="KW-0175">Coiled coil</keyword>
<sequence length="217" mass="24747">MWSSIFNFKENIVKKKLVMMLTLLISICAISVRANESGDLFTTIGQSHLPGVTVAPFKTGDTTINVNLDPYGYVYGFVTSSNGNKIKKTENKTYEIPCSILEKQDNPNCEGRKWTVSGNRADGGGNYTVQLEKPLAEGDKVTLSFADDGNLYFGQLVFEDGKTHNERLQKERDAEEQQYAEVLFKRSIEEESKKTWHQRLSDSIQDQWWNFKDWLRG</sequence>
<gene>
    <name evidence="2" type="ORF">FGO82_11215</name>
</gene>
<evidence type="ECO:0000313" key="2">
    <source>
        <dbReference type="EMBL" id="TNY45787.1"/>
    </source>
</evidence>
<protein>
    <recommendedName>
        <fullName evidence="4">Phage protein</fullName>
    </recommendedName>
</protein>
<evidence type="ECO:0000256" key="1">
    <source>
        <dbReference type="SAM" id="Coils"/>
    </source>
</evidence>
<comment type="caution">
    <text evidence="2">The sequence shown here is derived from an EMBL/GenBank/DDBJ whole genome shotgun (WGS) entry which is preliminary data.</text>
</comment>
<accession>A0A660A1X8</accession>
<organism evidence="2 3">
    <name type="scientific">Streptococcus pyogenes</name>
    <dbReference type="NCBI Taxonomy" id="1314"/>
    <lineage>
        <taxon>Bacteria</taxon>
        <taxon>Bacillati</taxon>
        <taxon>Bacillota</taxon>
        <taxon>Bacilli</taxon>
        <taxon>Lactobacillales</taxon>
        <taxon>Streptococcaceae</taxon>
        <taxon>Streptococcus</taxon>
    </lineage>
</organism>
<reference evidence="2 3" key="1">
    <citation type="submission" date="2019-05" db="EMBL/GenBank/DDBJ databases">
        <title>Novel genomic isolates of S.pyogenes and S.dysgalactiae subsp. equisimilis associated to necrotising fasciitis (NSTI).</title>
        <authorList>
            <person name="Barrantes I."/>
        </authorList>
    </citation>
    <scope>NUCLEOTIDE SEQUENCE [LARGE SCALE GENOMIC DNA]</scope>
    <source>
        <strain evidence="2 3">SPY6028</strain>
    </source>
</reference>
<evidence type="ECO:0008006" key="4">
    <source>
        <dbReference type="Google" id="ProtNLM"/>
    </source>
</evidence>
<proteinExistence type="predicted"/>